<name>A0A0U4YMI0_XANCI</name>
<reference evidence="2 3" key="1">
    <citation type="submission" date="2014-09" db="EMBL/GenBank/DDBJ databases">
        <authorList>
            <person name="Regsiter A."/>
        </authorList>
    </citation>
    <scope>NUCLEOTIDE SEQUENCE [LARGE SCALE GENOMIC DNA]</scope>
</reference>
<gene>
    <name evidence="2" type="ORF">XAC3562_490007</name>
</gene>
<evidence type="ECO:0000313" key="3">
    <source>
        <dbReference type="Proteomes" id="UP000052230"/>
    </source>
</evidence>
<evidence type="ECO:0000259" key="1">
    <source>
        <dbReference type="PROSITE" id="PS50022"/>
    </source>
</evidence>
<dbReference type="PANTHER" id="PTHR42812:SF12">
    <property type="entry name" value="BETA-XYLOSIDASE-RELATED"/>
    <property type="match status" value="1"/>
</dbReference>
<sequence length="1482" mass="160492">MQWGGSQLFIVDARSRRIDRAVLHVNGMDVMRDLRWKSFLARHRRWLRLTRRTGAAALLWTCIVLGWPLAVAQEAPIAQPNAMVGEPLFRGLDHPMPATAVPFAPGGQLARIYAADIAHGAGQAPGNDFWIDRMLAREGTGGGFDDHNDWLFTRGRAAYLSYHAPDAPGFVGQVAYWHATDYDALFRIHATLGKRRVQWKERAQQRRQTPSYFTTVFEDAGAGVRMRLVKYITEQNVAVASVVLSSLDGAAHTVSLQAVSPIAQHADGNELAGAFDAYNHITTVFPRLSGDGFHVEGQRLVRDIDIPASGETAPVKLQLGMLTRELPDARAEYTRIAAQTPQQAYQQHVASYNRWWVDNLPYLDTPNENIGKSLFYRWWVLRFNFLDADVPGNDYQFPVAIEGVLGYDNAIVLTAGMFLDDLKYLRNPLYAYGTWLSAGETAGGGKYADNPGSPENWSNSYAQYITAAAWRSMQIHGGPATLAGKLARYGSGDVDGVLAAYDLNHNGLIEYDWAAMTGNDADAVSFDWADQHGQIRMDRTESAYVYANAQAAAQVATLAGDVATAQRMQATARRIRKAVLEVLWQDRSDAPDSVGLYGDLLKHRQADGPRLAVDWKETNNYYPFSMGLMPRQGDADYDPKYVRALRLFADAAQYPLFPFYTANQVDMQARGSGADVGSNNFSTINATVAFRLFGSVLRDYPSPYLNAQSYRKLLYWNAWAPFINGDNRYPDQNEFWAKGSASRGGKIGYRSWIHHTQLGATNFSMIEDAMGFRPRSDGKIELYPIDIGWDHFAADNLRYRDRNLSIVWDRDGSHYGGRVPKGYSVYLDGRLAFCVDRLAHVIYDPASGQVSAAPDAVNRNGAAHVLQARPAALASMTQVAFAAGTRVAQILAKAGVDVTLPPARSRNLAQGARVSASFAAAGLPATAAVDGSTAGTPFWGTAGSPSASDWIALDLGGTRTLDQVVLYFYRSSSPGGDQNGFPSGTQPGYAAPWIYAVQYQDGSGAWKNVPGQVRDATMAEGNRNRVRFPAIHAAALRVVVTHAGTARTGIKEIQLFDSGLPAPASVGNAPPQVQAWQLDTPGADGAVVVQGRVGDDGLPNGTLQVRWRVQQAPEGGDAVFADAAALQTSVRFTRAGQYTLRLAANDGALMGHADVQVNAPASRPLQSIPLQAVASVSAQLTGMQYRVQALNDGFIPQAGSFPSGSLRWGSYGLDQPATVWLQYQWPRPVRLSSSALYLWNDQPNGGVAAPASWKLQMLQAGRWQDIVSKSGYPIAAAATGAASTASFAPVVTTALRVVLTTQTTANGHAAIGVDEWQALSELPKQTEAIDLRTAPGQAPTLPQEITAFFADGSVLPVAVQWSELAASRLGREGAVELQGLVEGAIPVKATIWVRATPPGQINTVQPLPTVSAVVGHAPTLPGFVTVQYNDGSRERLPVQWPTLQPARYAQPGEIQLTGTAQGRAPTGHVSVPLVIQIKAAAP</sequence>
<dbReference type="Gene3D" id="1.50.10.10">
    <property type="match status" value="1"/>
</dbReference>
<dbReference type="EMBL" id="CCXZ01000143">
    <property type="protein sequence ID" value="CEG16924.1"/>
    <property type="molecule type" value="Genomic_DNA"/>
</dbReference>
<dbReference type="Gene3D" id="2.60.40.10">
    <property type="entry name" value="Immunoglobulins"/>
    <property type="match status" value="1"/>
</dbReference>
<comment type="caution">
    <text evidence="2">The sequence shown here is derived from an EMBL/GenBank/DDBJ whole genome shotgun (WGS) entry which is preliminary data.</text>
</comment>
<dbReference type="InterPro" id="IPR008928">
    <property type="entry name" value="6-hairpin_glycosidase_sf"/>
</dbReference>
<dbReference type="Pfam" id="PF07532">
    <property type="entry name" value="Big_4"/>
    <property type="match status" value="2"/>
</dbReference>
<dbReference type="InterPro" id="IPR008979">
    <property type="entry name" value="Galactose-bd-like_sf"/>
</dbReference>
<dbReference type="InterPro" id="IPR012341">
    <property type="entry name" value="6hp_glycosidase-like_sf"/>
</dbReference>
<dbReference type="InterPro" id="IPR051795">
    <property type="entry name" value="Glycosyl_Hydrlase_43"/>
</dbReference>
<dbReference type="InterPro" id="IPR013783">
    <property type="entry name" value="Ig-like_fold"/>
</dbReference>
<dbReference type="InterPro" id="IPR000421">
    <property type="entry name" value="FA58C"/>
</dbReference>
<dbReference type="Gene3D" id="2.60.120.260">
    <property type="entry name" value="Galactose-binding domain-like"/>
    <property type="match status" value="2"/>
</dbReference>
<organism evidence="2 3">
    <name type="scientific">Xanthomonas citri pv. citri</name>
    <dbReference type="NCBI Taxonomy" id="611301"/>
    <lineage>
        <taxon>Bacteria</taxon>
        <taxon>Pseudomonadati</taxon>
        <taxon>Pseudomonadota</taxon>
        <taxon>Gammaproteobacteria</taxon>
        <taxon>Lysobacterales</taxon>
        <taxon>Lysobacteraceae</taxon>
        <taxon>Xanthomonas</taxon>
    </lineage>
</organism>
<feature type="domain" description="F5/8 type C" evidence="1">
    <location>
        <begin position="899"/>
        <end position="1058"/>
    </location>
</feature>
<dbReference type="PANTHER" id="PTHR42812">
    <property type="entry name" value="BETA-XYLOSIDASE"/>
    <property type="match status" value="1"/>
</dbReference>
<dbReference type="InterPro" id="IPR011081">
    <property type="entry name" value="Big_4"/>
</dbReference>
<protein>
    <recommendedName>
        <fullName evidence="1">F5/8 type C domain-containing protein</fullName>
    </recommendedName>
</protein>
<dbReference type="SUPFAM" id="SSF48208">
    <property type="entry name" value="Six-hairpin glycosidases"/>
    <property type="match status" value="1"/>
</dbReference>
<dbReference type="Proteomes" id="UP000052230">
    <property type="component" value="Unassembled WGS sequence"/>
</dbReference>
<accession>A0A0U4YMI0</accession>
<dbReference type="SUPFAM" id="SSF49785">
    <property type="entry name" value="Galactose-binding domain-like"/>
    <property type="match status" value="1"/>
</dbReference>
<dbReference type="GO" id="GO:0005975">
    <property type="term" value="P:carbohydrate metabolic process"/>
    <property type="evidence" value="ECO:0007669"/>
    <property type="project" value="InterPro"/>
</dbReference>
<dbReference type="Pfam" id="PF22633">
    <property type="entry name" value="F5_F8_type_C_2"/>
    <property type="match status" value="1"/>
</dbReference>
<keyword evidence="3" id="KW-1185">Reference proteome</keyword>
<proteinExistence type="predicted"/>
<evidence type="ECO:0000313" key="2">
    <source>
        <dbReference type="EMBL" id="CEG16924.1"/>
    </source>
</evidence>
<dbReference type="PROSITE" id="PS50022">
    <property type="entry name" value="FA58C_3"/>
    <property type="match status" value="1"/>
</dbReference>